<keyword evidence="2" id="KW-1185">Reference proteome</keyword>
<dbReference type="PANTHER" id="PTHR48183">
    <property type="entry name" value="PROTEIN, PUTATIVE-RELATED"/>
    <property type="match status" value="1"/>
</dbReference>
<organism evidence="1 2">
    <name type="scientific">Stephania japonica</name>
    <dbReference type="NCBI Taxonomy" id="461633"/>
    <lineage>
        <taxon>Eukaryota</taxon>
        <taxon>Viridiplantae</taxon>
        <taxon>Streptophyta</taxon>
        <taxon>Embryophyta</taxon>
        <taxon>Tracheophyta</taxon>
        <taxon>Spermatophyta</taxon>
        <taxon>Magnoliopsida</taxon>
        <taxon>Ranunculales</taxon>
        <taxon>Menispermaceae</taxon>
        <taxon>Menispermoideae</taxon>
        <taxon>Cissampelideae</taxon>
        <taxon>Stephania</taxon>
    </lineage>
</organism>
<protein>
    <submittedName>
        <fullName evidence="1">Uncharacterized protein</fullName>
    </submittedName>
</protein>
<reference evidence="1 2" key="1">
    <citation type="submission" date="2024-01" db="EMBL/GenBank/DDBJ databases">
        <title>Genome assemblies of Stephania.</title>
        <authorList>
            <person name="Yang L."/>
        </authorList>
    </citation>
    <scope>NUCLEOTIDE SEQUENCE [LARGE SCALE GENOMIC DNA]</scope>
    <source>
        <strain evidence="1">QJT</strain>
        <tissue evidence="1">Leaf</tissue>
    </source>
</reference>
<accession>A0AAP0KLD0</accession>
<dbReference type="PANTHER" id="PTHR48183:SF1">
    <property type="entry name" value="PROTEIN, PUTATIVE-RELATED"/>
    <property type="match status" value="1"/>
</dbReference>
<name>A0AAP0KLD0_9MAGN</name>
<evidence type="ECO:0000313" key="1">
    <source>
        <dbReference type="EMBL" id="KAK9154235.1"/>
    </source>
</evidence>
<gene>
    <name evidence="1" type="ORF">Sjap_001715</name>
</gene>
<proteinExistence type="predicted"/>
<evidence type="ECO:0000313" key="2">
    <source>
        <dbReference type="Proteomes" id="UP001417504"/>
    </source>
</evidence>
<dbReference type="Proteomes" id="UP001417504">
    <property type="component" value="Unassembled WGS sequence"/>
</dbReference>
<comment type="caution">
    <text evidence="1">The sequence shown here is derived from an EMBL/GenBank/DDBJ whole genome shotgun (WGS) entry which is preliminary data.</text>
</comment>
<dbReference type="EMBL" id="JBBNAE010000001">
    <property type="protein sequence ID" value="KAK9154235.1"/>
    <property type="molecule type" value="Genomic_DNA"/>
</dbReference>
<dbReference type="AlphaFoldDB" id="A0AAP0KLD0"/>
<sequence length="57" mass="6771">MRMEVKQLLKDKRVWFASFLVAWAAALQMHMTWLQKQESFKEKFGTPSDQAHDTTEI</sequence>